<evidence type="ECO:0000313" key="4">
    <source>
        <dbReference type="Proteomes" id="UP000594262"/>
    </source>
</evidence>
<feature type="region of interest" description="Disordered" evidence="1">
    <location>
        <begin position="456"/>
        <end position="523"/>
    </location>
</feature>
<feature type="region of interest" description="Disordered" evidence="1">
    <location>
        <begin position="1907"/>
        <end position="1942"/>
    </location>
</feature>
<feature type="region of interest" description="Disordered" evidence="1">
    <location>
        <begin position="901"/>
        <end position="928"/>
    </location>
</feature>
<reference evidence="3" key="1">
    <citation type="submission" date="2021-01" db="UniProtKB">
        <authorList>
            <consortium name="EnsemblMetazoa"/>
        </authorList>
    </citation>
    <scope>IDENTIFICATION</scope>
</reference>
<evidence type="ECO:0000313" key="3">
    <source>
        <dbReference type="EnsemblMetazoa" id="CLYHEMP000166.1"/>
    </source>
</evidence>
<feature type="compositionally biased region" description="Polar residues" evidence="1">
    <location>
        <begin position="370"/>
        <end position="383"/>
    </location>
</feature>
<feature type="compositionally biased region" description="Basic and acidic residues" evidence="1">
    <location>
        <begin position="384"/>
        <end position="395"/>
    </location>
</feature>
<proteinExistence type="predicted"/>
<feature type="compositionally biased region" description="Basic and acidic residues" evidence="1">
    <location>
        <begin position="2038"/>
        <end position="2053"/>
    </location>
</feature>
<feature type="region of interest" description="Disordered" evidence="1">
    <location>
        <begin position="354"/>
        <end position="424"/>
    </location>
</feature>
<accession>A0A7M5UHT8</accession>
<keyword evidence="4" id="KW-1185">Reference proteome</keyword>
<evidence type="ECO:0000256" key="1">
    <source>
        <dbReference type="SAM" id="MobiDB-lite"/>
    </source>
</evidence>
<dbReference type="EnsemblMetazoa" id="CLYHEMT000166.1">
    <property type="protein sequence ID" value="CLYHEMP000166.1"/>
    <property type="gene ID" value="CLYHEMG000166"/>
</dbReference>
<dbReference type="SMART" id="SM00355">
    <property type="entry name" value="ZnF_C2H2"/>
    <property type="match status" value="5"/>
</dbReference>
<feature type="region of interest" description="Disordered" evidence="1">
    <location>
        <begin position="1414"/>
        <end position="1437"/>
    </location>
</feature>
<feature type="region of interest" description="Disordered" evidence="1">
    <location>
        <begin position="1723"/>
        <end position="1771"/>
    </location>
</feature>
<feature type="region of interest" description="Disordered" evidence="1">
    <location>
        <begin position="748"/>
        <end position="806"/>
    </location>
</feature>
<feature type="region of interest" description="Disordered" evidence="1">
    <location>
        <begin position="1286"/>
        <end position="1335"/>
    </location>
</feature>
<feature type="compositionally biased region" description="Polar residues" evidence="1">
    <location>
        <begin position="901"/>
        <end position="921"/>
    </location>
</feature>
<feature type="compositionally biased region" description="Polar residues" evidence="1">
    <location>
        <begin position="37"/>
        <end position="48"/>
    </location>
</feature>
<feature type="domain" description="C2H2-type" evidence="2">
    <location>
        <begin position="95"/>
        <end position="115"/>
    </location>
</feature>
<dbReference type="RefSeq" id="XP_066925588.1">
    <property type="nucleotide sequence ID" value="XM_067069487.1"/>
</dbReference>
<feature type="domain" description="C2H2-type" evidence="2">
    <location>
        <begin position="137"/>
        <end position="157"/>
    </location>
</feature>
<feature type="compositionally biased region" description="Basic and acidic residues" evidence="1">
    <location>
        <begin position="1723"/>
        <end position="1755"/>
    </location>
</feature>
<name>A0A7M5UHT8_9CNID</name>
<feature type="compositionally biased region" description="Polar residues" evidence="1">
    <location>
        <begin position="748"/>
        <end position="776"/>
    </location>
</feature>
<feature type="compositionally biased region" description="Polar residues" evidence="1">
    <location>
        <begin position="538"/>
        <end position="555"/>
    </location>
</feature>
<feature type="region of interest" description="Disordered" evidence="1">
    <location>
        <begin position="538"/>
        <end position="571"/>
    </location>
</feature>
<sequence>MGKPWTLSPDKNKNWKKKKYVENRPIKWSRFDYEPIKTTQEENPSSWNKEPIKTPENEIQPIKSPQFDRQPIKTPKNSDNQLMASSEKMTEGIKFLCPECARFVFNLERHLEKKHDYNKQKIELVLLNVLKYKKIKYVCPECNAEVSDLESHLKAGHRHTTKKLKWENESLRSQKWFASKDFEIERSYEKTSPSPKTNFEASKFEGAFEQSMQLRFHGFKNDKNRKFGESKFVSIDHFNRKSRIESVDKLTSNRKSPVILSLSNYGDTKYERIELCQKDHQGIHTPLPCEICNNKWLCRLDTHLKNHHPHMNVFDQKMLIKEMLQKHWQGKRTAAKDFNLGEFLSGKRRFSKNEQFEKTSNKFSSKDSNRPTSPLSTYSWSSKDSSRPVSPDHIHSSGRPVSPDFTLLKNSKHSDRSLSPNITFSKNFKDSTEISTISSDLLNRSISPIRSTSVADISPNRASNKNRFSRRQRSLSPELSSNSEMDTLKKRTHHERTPKRRMKHRSISPIMNPQNRKQSTLKIDDEFQSLSKIRRRSISPTFTSFGNNKNTTARESPSKTHRSSSSSVVDLPEKVRRPSISPYQIQKSKMTDLDTKNSQKFYQPSSKIRRRSISPTFFSHKTGTNGRNFYCEECNKPVFHLREHLEYKHNYYDQIAFFEHSKQECVIMCKKSHKGQHSPLPCMLCNTWQCRLDKHLLHYHGLDDFKQRSIIVTELKTKYWDGETVLAKDIQFPPQSVSTKLMISPDLNNRDSSTCLPSSSRTNQNTGKKESTNQAITIRLASPDSNNTRPTCLSPSKQSIRESKISGYDKASTKMWKLDVKTKTKSRSRKTERKTKILNEYNTGFEPVFDILDYKSVLDSEISRDPVEGTIHQPSYTVLDSEISRDPVEGTIHQPSCIVRTSTKDTTPSSANQKSISSFGKPSNAMPKSNHLDLEAEYNRYELEMNEICKSTSNVSNDKSKADDKQNARVDIDNESIKTHGVTSRPTQPPCINQLSSQARPIELSRVNQRPIKSFENDHQPIKSPIINNQPIKTLQNNRQPIKTSQACYQPIETPDFNNNQLTSKEIITSTQETVTKQHPEYKSPLEAIKMHYTPTKRHKEDLTIEQFNSGEKESSESTKNQTNRHLSIISTKDCPMRSSEDVFQPIKSSEIGKTPPMKPLKIQTTQNQLPMKSLKHNHEPIESSETNPLRHIEDEYKKYELELENFYQPKKRQETQFSFEKELEAILEKGKQKHRKTLCSQGDESSQLQVNHKHFDGDPDETSLISKSPESEKFDFELLSPRVEKNQRKANHDEDCFSESQELSSNIEETYQKTSNEGLRIKPSRTEPSPQQYSMEDSLEALLEAGKRKYREQFVSNPPSLIKNVEIVDKSVDDINSRQKGLVACYDSSSSDESSTSTRFKEDIFADSAACISDPEKNEENTSDQNDGLDEVSGPAERRQCIRFDTTVDDLSHEKLFGHKGNDSKNETCGSILDSTLLCQENDNTLTRCSPDKVFPDHRNNVSSSSNLAHYSNKGNHQEKEIHTQEIVTDFQPYQQTKIIDSKNKKFHLEQERIRSLQKQISRKLENIRCSSTVVNRFKKENAFTKLDAELHHKQEKVPSRKFTKFPLNNQQDDAICLTVEELSREDIVLEDQKISGKVQEISRKDAESSRKVDEARPYQNELSRNQEETGVNSSEISRSLNNGKDVYRKLKGICRKQDMKHRKRKAENFNDSYNESFLKLRDSSDSSSVEHYENKRRLGASKSDDLLHKDEPPRKKKSCNFATNNNLGAPTREFSEERFHPTNLTKSQESNSNKNVTTYTALSTSTGDFDDNDNKPISLPRLPLKCFQPLQTFGSNLTQIRQSKNKNADPTTTNNKHLFFPPPIESFQPPSSDFNRIRINQSMSKNAEPRITAFTTLIDDSLPSTPDENSFLVPSKSTTEDDTSSKIETGYSSEPEKRHTEQTVVAETTKINRNTECYGKTIGTVIKTVESLNKTRSVLTPSTILTTFSSKVNSGMPLAKSRIEPISTSNDITTSNKENVSPLKSLKGTQKGNENNNKDAKNLEKRTETENKTTLIEPISTSNDNTTVNKENVSPLKSLTQKGNEENKKVAKDLEKRPELENKTALIEDFMNDVENIATVAKMFISEAPDLEDRLTAICKNVLIKLSQPVKDSLLSEHTNR</sequence>
<feature type="domain" description="C2H2-type" evidence="2">
    <location>
        <begin position="629"/>
        <end position="649"/>
    </location>
</feature>
<feature type="compositionally biased region" description="Basic and acidic residues" evidence="1">
    <location>
        <begin position="354"/>
        <end position="369"/>
    </location>
</feature>
<evidence type="ECO:0000259" key="2">
    <source>
        <dbReference type="SMART" id="SM00355"/>
    </source>
</evidence>
<feature type="compositionally biased region" description="Basic and acidic residues" evidence="1">
    <location>
        <begin position="1640"/>
        <end position="1658"/>
    </location>
</feature>
<feature type="compositionally biased region" description="Polar residues" evidence="1">
    <location>
        <begin position="2008"/>
        <end position="2021"/>
    </location>
</feature>
<protein>
    <recommendedName>
        <fullName evidence="2">C2H2-type domain-containing protein</fullName>
    </recommendedName>
</protein>
<feature type="domain" description="C2H2-type" evidence="2">
    <location>
        <begin position="287"/>
        <end position="307"/>
    </location>
</feature>
<feature type="compositionally biased region" description="Polar residues" evidence="1">
    <location>
        <begin position="474"/>
        <end position="485"/>
    </location>
</feature>
<feature type="region of interest" description="Disordered" evidence="1">
    <location>
        <begin position="32"/>
        <end position="80"/>
    </location>
</feature>
<feature type="compositionally biased region" description="Polar residues" evidence="1">
    <location>
        <begin position="509"/>
        <end position="521"/>
    </location>
</feature>
<feature type="compositionally biased region" description="Polar residues" evidence="1">
    <location>
        <begin position="1662"/>
        <end position="1684"/>
    </location>
</feature>
<dbReference type="Proteomes" id="UP000594262">
    <property type="component" value="Unplaced"/>
</dbReference>
<feature type="compositionally biased region" description="Basic and acidic residues" evidence="1">
    <location>
        <begin position="1286"/>
        <end position="1296"/>
    </location>
</feature>
<feature type="compositionally biased region" description="Polar residues" evidence="1">
    <location>
        <begin position="456"/>
        <end position="466"/>
    </location>
</feature>
<feature type="compositionally biased region" description="Polar residues" evidence="1">
    <location>
        <begin position="783"/>
        <end position="798"/>
    </location>
</feature>
<organism evidence="3 4">
    <name type="scientific">Clytia hemisphaerica</name>
    <dbReference type="NCBI Taxonomy" id="252671"/>
    <lineage>
        <taxon>Eukaryota</taxon>
        <taxon>Metazoa</taxon>
        <taxon>Cnidaria</taxon>
        <taxon>Hydrozoa</taxon>
        <taxon>Hydroidolina</taxon>
        <taxon>Leptothecata</taxon>
        <taxon>Obeliida</taxon>
        <taxon>Clytiidae</taxon>
        <taxon>Clytia</taxon>
    </lineage>
</organism>
<feature type="domain" description="C2H2-type" evidence="2">
    <location>
        <begin position="680"/>
        <end position="700"/>
    </location>
</feature>
<feature type="compositionally biased region" description="Basic residues" evidence="1">
    <location>
        <begin position="490"/>
        <end position="506"/>
    </location>
</feature>
<feature type="region of interest" description="Disordered" evidence="1">
    <location>
        <begin position="1846"/>
        <end position="1872"/>
    </location>
</feature>
<dbReference type="InterPro" id="IPR013087">
    <property type="entry name" value="Znf_C2H2_type"/>
</dbReference>
<feature type="region of interest" description="Disordered" evidence="1">
    <location>
        <begin position="2005"/>
        <end position="2053"/>
    </location>
</feature>
<feature type="compositionally biased region" description="Polar residues" evidence="1">
    <location>
        <begin position="1299"/>
        <end position="1318"/>
    </location>
</feature>
<feature type="region of interest" description="Disordered" evidence="1">
    <location>
        <begin position="1640"/>
        <end position="1684"/>
    </location>
</feature>
<dbReference type="GeneID" id="136812981"/>